<dbReference type="RefSeq" id="XP_015902946.1">
    <property type="nucleotide sequence ID" value="XM_016047460.2"/>
</dbReference>
<sequence length="402" mass="43967">MALLTFVPEATTESKKSPPSKRQRKQSKQQRKPQSSWDQIKNLLTCKQIEGSRVHDPSKNPTAYSKLGSSCSSICSFRDVVHGNSRVVHRADNSPESSSVGQETRLLNRKAEASKSSSTRSLSRSNGGTAYTSSSRGMQFRKLSGCYECHMIVDPSRYPVARSTICACSQCGEVFPKIESLELHQAVRHAVSELGPEDSGRNIVEIIFKSSWLKKDNPIFKIERILKVHNTQRTIQRFEDCRDAVKTRALNSTRKNPRCAADGNELLRFHCTTISCALGARGASSLCGSVPGCGVCTIVRHGFQGKAGGESKGVRTTASSGRAHDSLRCTDGRRAMLVCRVIAGRVKRNADDAPPEEDGLSAGSYDSVAGYTGIYSNLEELILFNPKAILPCFVVIYEALES</sequence>
<dbReference type="InterPro" id="IPR013087">
    <property type="entry name" value="Znf_C2H2_type"/>
</dbReference>
<dbReference type="RefSeq" id="XP_015871156.1">
    <property type="nucleotide sequence ID" value="XM_016015670.2"/>
</dbReference>
<dbReference type="GeneID" id="107408289"/>
<keyword evidence="1" id="KW-0863">Zinc-finger</keyword>
<evidence type="ECO:0000313" key="6">
    <source>
        <dbReference type="RefSeq" id="XP_015902946.1"/>
    </source>
</evidence>
<protein>
    <submittedName>
        <fullName evidence="5">Uncharacterized protein LOC107408289</fullName>
    </submittedName>
    <submittedName>
        <fullName evidence="6">uncharacterized protein LOC107435832</fullName>
    </submittedName>
</protein>
<evidence type="ECO:0000256" key="1">
    <source>
        <dbReference type="PROSITE-ProRule" id="PRU00042"/>
    </source>
</evidence>
<dbReference type="KEGG" id="zju:107408289"/>
<dbReference type="PANTHER" id="PTHR31681:SF12">
    <property type="entry name" value="C2H2-LIKE ZINC FINGER PROTEIN"/>
    <property type="match status" value="1"/>
</dbReference>
<feature type="compositionally biased region" description="Low complexity" evidence="2">
    <location>
        <begin position="114"/>
        <end position="125"/>
    </location>
</feature>
<dbReference type="Proteomes" id="UP001652623">
    <property type="component" value="Chromosome 5"/>
</dbReference>
<feature type="compositionally biased region" description="Basic residues" evidence="2">
    <location>
        <begin position="18"/>
        <end position="31"/>
    </location>
</feature>
<evidence type="ECO:0000313" key="4">
    <source>
        <dbReference type="Proteomes" id="UP001652623"/>
    </source>
</evidence>
<dbReference type="AlphaFoldDB" id="A0A6P3Z375"/>
<dbReference type="PROSITE" id="PS50157">
    <property type="entry name" value="ZINC_FINGER_C2H2_2"/>
    <property type="match status" value="1"/>
</dbReference>
<dbReference type="SUPFAM" id="SSF56399">
    <property type="entry name" value="ADP-ribosylation"/>
    <property type="match status" value="1"/>
</dbReference>
<keyword evidence="4" id="KW-1185">Reference proteome</keyword>
<feature type="region of interest" description="Disordered" evidence="2">
    <location>
        <begin position="88"/>
        <end position="134"/>
    </location>
</feature>
<dbReference type="PROSITE" id="PS00028">
    <property type="entry name" value="ZINC_FINGER_C2H2_1"/>
    <property type="match status" value="1"/>
</dbReference>
<feature type="domain" description="C2H2-type" evidence="3">
    <location>
        <begin position="166"/>
        <end position="194"/>
    </location>
</feature>
<accession>A0A6P3Z375</accession>
<reference evidence="5" key="1">
    <citation type="submission" date="2025-04" db="UniProtKB">
        <authorList>
            <consortium name="RefSeq"/>
        </authorList>
    </citation>
    <scope>IDENTIFICATION</scope>
    <source>
        <tissue evidence="5 6">In vitro plantlets</tissue>
    </source>
</reference>
<dbReference type="Gene3D" id="3.90.228.10">
    <property type="match status" value="1"/>
</dbReference>
<name>A0A6P3Z375_ZIZJJ</name>
<evidence type="ECO:0000313" key="5">
    <source>
        <dbReference type="RefSeq" id="XP_015871156.1"/>
    </source>
</evidence>
<organism evidence="4 5">
    <name type="scientific">Ziziphus jujuba</name>
    <name type="common">Chinese jujube</name>
    <name type="synonym">Ziziphus sativa</name>
    <dbReference type="NCBI Taxonomy" id="326968"/>
    <lineage>
        <taxon>Eukaryota</taxon>
        <taxon>Viridiplantae</taxon>
        <taxon>Streptophyta</taxon>
        <taxon>Embryophyta</taxon>
        <taxon>Tracheophyta</taxon>
        <taxon>Spermatophyta</taxon>
        <taxon>Magnoliopsida</taxon>
        <taxon>eudicotyledons</taxon>
        <taxon>Gunneridae</taxon>
        <taxon>Pentapetalae</taxon>
        <taxon>rosids</taxon>
        <taxon>fabids</taxon>
        <taxon>Rosales</taxon>
        <taxon>Rhamnaceae</taxon>
        <taxon>Paliureae</taxon>
        <taxon>Ziziphus</taxon>
    </lineage>
</organism>
<evidence type="ECO:0000256" key="2">
    <source>
        <dbReference type="SAM" id="MobiDB-lite"/>
    </source>
</evidence>
<evidence type="ECO:0000259" key="3">
    <source>
        <dbReference type="PROSITE" id="PS50157"/>
    </source>
</evidence>
<dbReference type="PANTHER" id="PTHR31681">
    <property type="entry name" value="C2H2-LIKE ZINC FINGER PROTEIN"/>
    <property type="match status" value="1"/>
</dbReference>
<gene>
    <name evidence="5" type="primary">LOC107408289</name>
    <name evidence="6" type="synonym">LOC107435832</name>
</gene>
<proteinExistence type="predicted"/>
<keyword evidence="1" id="KW-0862">Zinc</keyword>
<dbReference type="GO" id="GO:0008270">
    <property type="term" value="F:zinc ion binding"/>
    <property type="evidence" value="ECO:0007669"/>
    <property type="project" value="UniProtKB-KW"/>
</dbReference>
<dbReference type="FunFam" id="3.90.228.10:FF:000015">
    <property type="entry name" value="C2H2-like zinc finger protein"/>
    <property type="match status" value="1"/>
</dbReference>
<keyword evidence="1" id="KW-0479">Metal-binding</keyword>
<feature type="region of interest" description="Disordered" evidence="2">
    <location>
        <begin position="1"/>
        <end position="39"/>
    </location>
</feature>